<keyword evidence="3" id="KW-1185">Reference proteome</keyword>
<feature type="transmembrane region" description="Helical" evidence="1">
    <location>
        <begin position="12"/>
        <end position="31"/>
    </location>
</feature>
<dbReference type="RefSeq" id="WP_148930825.1">
    <property type="nucleotide sequence ID" value="NZ_VNHS01000007.1"/>
</dbReference>
<comment type="caution">
    <text evidence="2">The sequence shown here is derived from an EMBL/GenBank/DDBJ whole genome shotgun (WGS) entry which is preliminary data.</text>
</comment>
<sequence length="133" mass="15177">MSTAKMNWRQLLVYIVGGLFFLLFCQMSYRWLQRDTLGVVDDFIRLAIPLGVVMSALTWGPQHQGFSPDDELGKMIQLKSARISYYALLIALVIVLVVKKYVNGQDNVPISLILCFGLAVYPVAEFLISRRYR</sequence>
<dbReference type="OrthoDB" id="2357358at2"/>
<gene>
    <name evidence="2" type="ORF">BCM02_107256</name>
</gene>
<keyword evidence="1" id="KW-0812">Transmembrane</keyword>
<feature type="transmembrane region" description="Helical" evidence="1">
    <location>
        <begin position="108"/>
        <end position="128"/>
    </location>
</feature>
<feature type="transmembrane region" description="Helical" evidence="1">
    <location>
        <begin position="83"/>
        <end position="102"/>
    </location>
</feature>
<dbReference type="Proteomes" id="UP000323257">
    <property type="component" value="Unassembled WGS sequence"/>
</dbReference>
<dbReference type="EMBL" id="VNHS01000007">
    <property type="protein sequence ID" value="TYP73272.1"/>
    <property type="molecule type" value="Genomic_DNA"/>
</dbReference>
<accession>A0A5S5C460</accession>
<evidence type="ECO:0000313" key="3">
    <source>
        <dbReference type="Proteomes" id="UP000323257"/>
    </source>
</evidence>
<keyword evidence="1" id="KW-0472">Membrane</keyword>
<feature type="transmembrane region" description="Helical" evidence="1">
    <location>
        <begin position="43"/>
        <end position="62"/>
    </location>
</feature>
<proteinExistence type="predicted"/>
<dbReference type="AlphaFoldDB" id="A0A5S5C460"/>
<organism evidence="2 3">
    <name type="scientific">Paenibacillus methanolicus</name>
    <dbReference type="NCBI Taxonomy" id="582686"/>
    <lineage>
        <taxon>Bacteria</taxon>
        <taxon>Bacillati</taxon>
        <taxon>Bacillota</taxon>
        <taxon>Bacilli</taxon>
        <taxon>Bacillales</taxon>
        <taxon>Paenibacillaceae</taxon>
        <taxon>Paenibacillus</taxon>
    </lineage>
</organism>
<evidence type="ECO:0000313" key="2">
    <source>
        <dbReference type="EMBL" id="TYP73272.1"/>
    </source>
</evidence>
<keyword evidence="1" id="KW-1133">Transmembrane helix</keyword>
<reference evidence="2 3" key="1">
    <citation type="submission" date="2019-07" db="EMBL/GenBank/DDBJ databases">
        <title>Genomic Encyclopedia of Type Strains, Phase III (KMG-III): the genomes of soil and plant-associated and newly described type strains.</title>
        <authorList>
            <person name="Whitman W."/>
        </authorList>
    </citation>
    <scope>NUCLEOTIDE SEQUENCE [LARGE SCALE GENOMIC DNA]</scope>
    <source>
        <strain evidence="2 3">BL24</strain>
    </source>
</reference>
<protein>
    <submittedName>
        <fullName evidence="2">Uncharacterized protein</fullName>
    </submittedName>
</protein>
<name>A0A5S5C460_9BACL</name>
<evidence type="ECO:0000256" key="1">
    <source>
        <dbReference type="SAM" id="Phobius"/>
    </source>
</evidence>